<gene>
    <name evidence="2" type="ORF">QJU57_10200</name>
</gene>
<evidence type="ECO:0000313" key="3">
    <source>
        <dbReference type="Proteomes" id="UP001226020"/>
    </source>
</evidence>
<keyword evidence="3" id="KW-1185">Reference proteome</keyword>
<proteinExistence type="predicted"/>
<name>A0AAW8CDZ0_9PAST</name>
<evidence type="ECO:0000313" key="2">
    <source>
        <dbReference type="EMBL" id="MDP8149438.1"/>
    </source>
</evidence>
<keyword evidence="1" id="KW-0812">Transmembrane</keyword>
<evidence type="ECO:0000256" key="1">
    <source>
        <dbReference type="SAM" id="Phobius"/>
    </source>
</evidence>
<sequence length="390" mass="46333">MMNKEIINLFENIDDDSSSDELSLISLKLRNYINILDKNNITYDKTAEGIRIDFNSQSFYLYKNKKDCIKFCTKFDKDILIIGNQLCYYVNDKKIEPFFENLIFFEKIKLILLNNDIFAFDDKLKKEFILLSASKGKFHIGYKNKNSEFFNKDHNLKKLTKQIEEKFTHNEYISFFKDNVISSLENINDIGNRFFTLLEKLNNVVEKSNREFELFKSQFSFEKFNSDLQKEKDSYIKNIQNNLSDFLSKINAFPIQFGVYIYLIIRFKDNPIPLFAILFFIVCWGVFSFKTINIIKSITNLNEQKIKNTINEIKEETKMTDNDLQLDDINKNISNINRVIKWHQIFLLVSSIVFIIICIFLLNQNLNIIDLGDSFFEWVRSYLCNHIDKK</sequence>
<organism evidence="2 3">
    <name type="scientific">Phocoenobacter atlanticus subsp. atlanticus</name>
    <dbReference type="NCBI Taxonomy" id="3061285"/>
    <lineage>
        <taxon>Bacteria</taxon>
        <taxon>Pseudomonadati</taxon>
        <taxon>Pseudomonadota</taxon>
        <taxon>Gammaproteobacteria</taxon>
        <taxon>Pasteurellales</taxon>
        <taxon>Pasteurellaceae</taxon>
        <taxon>Phocoenobacter</taxon>
        <taxon>Phocoenobacter atlanticus</taxon>
    </lineage>
</organism>
<dbReference type="EMBL" id="JASAXT010000030">
    <property type="protein sequence ID" value="MDP8149438.1"/>
    <property type="molecule type" value="Genomic_DNA"/>
</dbReference>
<dbReference type="AlphaFoldDB" id="A0AAW8CDZ0"/>
<comment type="caution">
    <text evidence="2">The sequence shown here is derived from an EMBL/GenBank/DDBJ whole genome shotgun (WGS) entry which is preliminary data.</text>
</comment>
<protein>
    <submittedName>
        <fullName evidence="2">Uncharacterized protein</fullName>
    </submittedName>
</protein>
<dbReference type="Proteomes" id="UP001226020">
    <property type="component" value="Unassembled WGS sequence"/>
</dbReference>
<reference evidence="2 3" key="1">
    <citation type="journal article" date="2023" name="Front. Microbiol.">
        <title>Phylogeography and host specificity of Pasteurellaceae pathogenic to sea-farmed fish in the north-east Atlantic.</title>
        <authorList>
            <person name="Gulla S."/>
            <person name="Colquhoun D.J."/>
            <person name="Olsen A.B."/>
            <person name="Spilsberg B."/>
            <person name="Lagesen K."/>
            <person name="Aakesson C.P."/>
            <person name="Strom S."/>
            <person name="Manji F."/>
            <person name="Birkbeck T.H."/>
            <person name="Nilsen H.K."/>
        </authorList>
    </citation>
    <scope>NUCLEOTIDE SEQUENCE [LARGE SCALE GENOMIC DNA]</scope>
    <source>
        <strain evidence="2 3">NVIB3131</strain>
    </source>
</reference>
<feature type="transmembrane region" description="Helical" evidence="1">
    <location>
        <begin position="345"/>
        <end position="362"/>
    </location>
</feature>
<accession>A0AAW8CDZ0</accession>
<feature type="transmembrane region" description="Helical" evidence="1">
    <location>
        <begin position="271"/>
        <end position="289"/>
    </location>
</feature>
<keyword evidence="1" id="KW-0472">Membrane</keyword>
<dbReference type="RefSeq" id="WP_306352408.1">
    <property type="nucleotide sequence ID" value="NZ_JASAWV010000031.1"/>
</dbReference>
<keyword evidence="1" id="KW-1133">Transmembrane helix</keyword>